<feature type="domain" description="Arrestin C-terminal-like" evidence="2">
    <location>
        <begin position="177"/>
        <end position="307"/>
    </location>
</feature>
<evidence type="ECO:0000259" key="2">
    <source>
        <dbReference type="SMART" id="SM01017"/>
    </source>
</evidence>
<dbReference type="Proteomes" id="UP000245119">
    <property type="component" value="Linkage Group LG6"/>
</dbReference>
<dbReference type="STRING" id="400727.A0A2T7P361"/>
<keyword evidence="4" id="KW-1185">Reference proteome</keyword>
<dbReference type="PANTHER" id="PTHR11188:SF176">
    <property type="entry name" value="ARRESTIN DOMAIN-CONTAINING PROTEIN 1"/>
    <property type="match status" value="1"/>
</dbReference>
<gene>
    <name evidence="3" type="ORF">C0Q70_10442</name>
</gene>
<dbReference type="PANTHER" id="PTHR11188">
    <property type="entry name" value="ARRESTIN DOMAIN CONTAINING PROTEIN"/>
    <property type="match status" value="1"/>
</dbReference>
<dbReference type="GO" id="GO:0015031">
    <property type="term" value="P:protein transport"/>
    <property type="evidence" value="ECO:0007669"/>
    <property type="project" value="TreeGrafter"/>
</dbReference>
<dbReference type="Gene3D" id="2.60.40.640">
    <property type="match status" value="2"/>
</dbReference>
<dbReference type="InterPro" id="IPR011022">
    <property type="entry name" value="Arrestin_C-like"/>
</dbReference>
<sequence>MSVMEKFEKFQIAFNKPSPTYLAGETVYGYGWLVLKEAVYVQSICLEAIGEAKVEWMTSSDIQASDEEVFNYTTVLPIKGEKQIDDEGLLHAGSHYFPFEFKLPPHLPSSFKGKHGRLRYFVRLSVYSHGIFSQGTPQTERTSKFAVLGALDLTKEPDAAIPVENDTFEAVGSLCCFAGTVTALLRLERKGYVIREAIPVWAEVRNLSARRIVHTQVSLIQNVTYYSYRGRFSECRVLVTVHKGGVAPRGKQTWNWEPLSIPSVTPSHLRGCKIIDIQYSIELRIKPAGLARSIKLPVDVVIGTSPHGECQHKVTCHPLLAPDEDDGTGIFPFPFFASSSSDMVLLSDMTFHNMVPTAPPWEGDDDEIP</sequence>
<dbReference type="InterPro" id="IPR014756">
    <property type="entry name" value="Ig_E-set"/>
</dbReference>
<protein>
    <recommendedName>
        <fullName evidence="2">Arrestin C-terminal-like domain-containing protein</fullName>
    </recommendedName>
</protein>
<comment type="similarity">
    <text evidence="1">Belongs to the arrestin family.</text>
</comment>
<dbReference type="EMBL" id="PZQS01000006">
    <property type="protein sequence ID" value="PVD27867.1"/>
    <property type="molecule type" value="Genomic_DNA"/>
</dbReference>
<dbReference type="InterPro" id="IPR014752">
    <property type="entry name" value="Arrestin-like_C"/>
</dbReference>
<evidence type="ECO:0000313" key="3">
    <source>
        <dbReference type="EMBL" id="PVD27867.1"/>
    </source>
</evidence>
<proteinExistence type="inferred from homology"/>
<reference evidence="3 4" key="1">
    <citation type="submission" date="2018-04" db="EMBL/GenBank/DDBJ databases">
        <title>The genome of golden apple snail Pomacea canaliculata provides insight into stress tolerance and invasive adaptation.</title>
        <authorList>
            <person name="Liu C."/>
            <person name="Liu B."/>
            <person name="Ren Y."/>
            <person name="Zhang Y."/>
            <person name="Wang H."/>
            <person name="Li S."/>
            <person name="Jiang F."/>
            <person name="Yin L."/>
            <person name="Zhang G."/>
            <person name="Qian W."/>
            <person name="Fan W."/>
        </authorList>
    </citation>
    <scope>NUCLEOTIDE SEQUENCE [LARGE SCALE GENOMIC DNA]</scope>
    <source>
        <strain evidence="3">SZHN2017</strain>
        <tissue evidence="3">Muscle</tissue>
    </source>
</reference>
<evidence type="ECO:0000256" key="1">
    <source>
        <dbReference type="ARBA" id="ARBA00005298"/>
    </source>
</evidence>
<dbReference type="Pfam" id="PF00339">
    <property type="entry name" value="Arrestin_N"/>
    <property type="match status" value="1"/>
</dbReference>
<dbReference type="InterPro" id="IPR011021">
    <property type="entry name" value="Arrestin-like_N"/>
</dbReference>
<organism evidence="3 4">
    <name type="scientific">Pomacea canaliculata</name>
    <name type="common">Golden apple snail</name>
    <dbReference type="NCBI Taxonomy" id="400727"/>
    <lineage>
        <taxon>Eukaryota</taxon>
        <taxon>Metazoa</taxon>
        <taxon>Spiralia</taxon>
        <taxon>Lophotrochozoa</taxon>
        <taxon>Mollusca</taxon>
        <taxon>Gastropoda</taxon>
        <taxon>Caenogastropoda</taxon>
        <taxon>Architaenioglossa</taxon>
        <taxon>Ampullarioidea</taxon>
        <taxon>Ampullariidae</taxon>
        <taxon>Pomacea</taxon>
    </lineage>
</organism>
<comment type="caution">
    <text evidence="3">The sequence shown here is derived from an EMBL/GenBank/DDBJ whole genome shotgun (WGS) entry which is preliminary data.</text>
</comment>
<dbReference type="OMA" id="TDHWKNE"/>
<accession>A0A2T7P361</accession>
<dbReference type="GO" id="GO:0005737">
    <property type="term" value="C:cytoplasm"/>
    <property type="evidence" value="ECO:0007669"/>
    <property type="project" value="TreeGrafter"/>
</dbReference>
<dbReference type="Pfam" id="PF02752">
    <property type="entry name" value="Arrestin_C"/>
    <property type="match status" value="1"/>
</dbReference>
<evidence type="ECO:0000313" key="4">
    <source>
        <dbReference type="Proteomes" id="UP000245119"/>
    </source>
</evidence>
<dbReference type="AlphaFoldDB" id="A0A2T7P361"/>
<dbReference type="SUPFAM" id="SSF81296">
    <property type="entry name" value="E set domains"/>
    <property type="match status" value="2"/>
</dbReference>
<dbReference type="InterPro" id="IPR050357">
    <property type="entry name" value="Arrestin_domain-protein"/>
</dbReference>
<dbReference type="SMART" id="SM01017">
    <property type="entry name" value="Arrestin_C"/>
    <property type="match status" value="1"/>
</dbReference>
<dbReference type="OrthoDB" id="2333384at2759"/>
<name>A0A2T7P361_POMCA</name>